<name>A0A6H9WJX0_9MICO</name>
<gene>
    <name evidence="3" type="ORF">F8O04_09800</name>
</gene>
<feature type="compositionally biased region" description="Low complexity" evidence="1">
    <location>
        <begin position="219"/>
        <end position="229"/>
    </location>
</feature>
<organism evidence="3 4">
    <name type="scientific">Pseudoclavibacter endophyticus</name>
    <dbReference type="NCBI Taxonomy" id="1778590"/>
    <lineage>
        <taxon>Bacteria</taxon>
        <taxon>Bacillati</taxon>
        <taxon>Actinomycetota</taxon>
        <taxon>Actinomycetes</taxon>
        <taxon>Micrococcales</taxon>
        <taxon>Microbacteriaceae</taxon>
        <taxon>Pseudoclavibacter</taxon>
    </lineage>
</organism>
<proteinExistence type="predicted"/>
<reference evidence="3 4" key="1">
    <citation type="submission" date="2019-09" db="EMBL/GenBank/DDBJ databases">
        <title>Phylogeny of genus Pseudoclavibacter and closely related genus.</title>
        <authorList>
            <person name="Li Y."/>
        </authorList>
    </citation>
    <scope>NUCLEOTIDE SEQUENCE [LARGE SCALE GENOMIC DNA]</scope>
    <source>
        <strain evidence="3 4">EGI 60007</strain>
    </source>
</reference>
<keyword evidence="2" id="KW-0812">Transmembrane</keyword>
<feature type="compositionally biased region" description="Basic and acidic residues" evidence="1">
    <location>
        <begin position="233"/>
        <end position="242"/>
    </location>
</feature>
<feature type="transmembrane region" description="Helical" evidence="2">
    <location>
        <begin position="53"/>
        <end position="75"/>
    </location>
</feature>
<keyword evidence="2" id="KW-0472">Membrane</keyword>
<comment type="caution">
    <text evidence="3">The sequence shown here is derived from an EMBL/GenBank/DDBJ whole genome shotgun (WGS) entry which is preliminary data.</text>
</comment>
<evidence type="ECO:0008006" key="5">
    <source>
        <dbReference type="Google" id="ProtNLM"/>
    </source>
</evidence>
<keyword evidence="2" id="KW-1133">Transmembrane helix</keyword>
<evidence type="ECO:0000313" key="3">
    <source>
        <dbReference type="EMBL" id="KAB1648019.1"/>
    </source>
</evidence>
<dbReference type="Proteomes" id="UP000431744">
    <property type="component" value="Unassembled WGS sequence"/>
</dbReference>
<feature type="region of interest" description="Disordered" evidence="1">
    <location>
        <begin position="219"/>
        <end position="242"/>
    </location>
</feature>
<evidence type="ECO:0000256" key="1">
    <source>
        <dbReference type="SAM" id="MobiDB-lite"/>
    </source>
</evidence>
<feature type="transmembrane region" description="Helical" evidence="2">
    <location>
        <begin position="87"/>
        <end position="109"/>
    </location>
</feature>
<dbReference type="OrthoDB" id="5126240at2"/>
<dbReference type="AlphaFoldDB" id="A0A6H9WJX0"/>
<evidence type="ECO:0000256" key="2">
    <source>
        <dbReference type="SAM" id="Phobius"/>
    </source>
</evidence>
<evidence type="ECO:0000313" key="4">
    <source>
        <dbReference type="Proteomes" id="UP000431744"/>
    </source>
</evidence>
<feature type="transmembrane region" description="Helical" evidence="2">
    <location>
        <begin position="147"/>
        <end position="164"/>
    </location>
</feature>
<dbReference type="EMBL" id="WBJY01000002">
    <property type="protein sequence ID" value="KAB1648019.1"/>
    <property type="molecule type" value="Genomic_DNA"/>
</dbReference>
<feature type="transmembrane region" description="Helical" evidence="2">
    <location>
        <begin position="115"/>
        <end position="135"/>
    </location>
</feature>
<feature type="transmembrane region" description="Helical" evidence="2">
    <location>
        <begin position="26"/>
        <end position="47"/>
    </location>
</feature>
<accession>A0A6H9WJX0</accession>
<protein>
    <recommendedName>
        <fullName evidence="5">DUF308 domain-containing protein</fullName>
    </recommendedName>
</protein>
<sequence length="242" mass="24995">MTPSATAGGIPRRPRGHGVTNVPERLWVALLVRALPAAAAALVITFTQEYTPAYSFVVFGAFALATGVLIGFEAVGIPFHPARGLTFLRSIVSAIAGGAALVFGAVPHLATAGGFIWHVAIWAVVTGLLELIAAWRVRRLPLFAREVLISGALTLLFGIVIALVPPDLNASYGGTEHIEGALTATVQSTGLLGAFAAMLAVVLIIEGITLRGITRRSTAAPGGDAGAEADVADNTHNESMED</sequence>
<feature type="transmembrane region" description="Helical" evidence="2">
    <location>
        <begin position="184"/>
        <end position="205"/>
    </location>
</feature>
<keyword evidence="4" id="KW-1185">Reference proteome</keyword>
<dbReference type="RefSeq" id="WP_158029214.1">
    <property type="nucleotide sequence ID" value="NZ_BMHG01000001.1"/>
</dbReference>